<keyword evidence="6" id="KW-0004">4Fe-4S</keyword>
<dbReference type="Pfam" id="PF00633">
    <property type="entry name" value="HHH"/>
    <property type="match status" value="1"/>
</dbReference>
<dbReference type="InterPro" id="IPR005760">
    <property type="entry name" value="A/G_AdeGlyc_MutY"/>
</dbReference>
<dbReference type="GO" id="GO:0000701">
    <property type="term" value="F:purine-specific mismatch base pair DNA N-glycosylase activity"/>
    <property type="evidence" value="ECO:0007669"/>
    <property type="project" value="UniProtKB-EC"/>
</dbReference>
<dbReference type="GO" id="GO:0032357">
    <property type="term" value="F:oxidized purine DNA binding"/>
    <property type="evidence" value="ECO:0007669"/>
    <property type="project" value="TreeGrafter"/>
</dbReference>
<dbReference type="GO" id="GO:0051539">
    <property type="term" value="F:4 iron, 4 sulfur cluster binding"/>
    <property type="evidence" value="ECO:0007669"/>
    <property type="project" value="UniProtKB-UniRule"/>
</dbReference>
<comment type="caution">
    <text evidence="16">The sequence shown here is derived from an EMBL/GenBank/DDBJ whole genome shotgun (WGS) entry which is preliminary data.</text>
</comment>
<evidence type="ECO:0000256" key="13">
    <source>
        <dbReference type="ARBA" id="ARBA00023295"/>
    </source>
</evidence>
<organism evidence="16 17">
    <name type="scientific">Legionella londiniensis</name>
    <dbReference type="NCBI Taxonomy" id="45068"/>
    <lineage>
        <taxon>Bacteria</taxon>
        <taxon>Pseudomonadati</taxon>
        <taxon>Pseudomonadota</taxon>
        <taxon>Gammaproteobacteria</taxon>
        <taxon>Legionellales</taxon>
        <taxon>Legionellaceae</taxon>
        <taxon>Legionella</taxon>
    </lineage>
</organism>
<evidence type="ECO:0000256" key="11">
    <source>
        <dbReference type="ARBA" id="ARBA00023014"/>
    </source>
</evidence>
<dbReference type="InterPro" id="IPR000445">
    <property type="entry name" value="HhH_motif"/>
</dbReference>
<protein>
    <recommendedName>
        <fullName evidence="5 14">Adenine DNA glycosylase</fullName>
        <ecNumber evidence="4 14">3.2.2.31</ecNumber>
    </recommendedName>
</protein>
<dbReference type="PANTHER" id="PTHR42944">
    <property type="entry name" value="ADENINE DNA GLYCOSYLASE"/>
    <property type="match status" value="1"/>
</dbReference>
<keyword evidence="9" id="KW-0378">Hydrolase</keyword>
<dbReference type="Pfam" id="PF00730">
    <property type="entry name" value="HhH-GPD"/>
    <property type="match status" value="1"/>
</dbReference>
<dbReference type="InterPro" id="IPR029119">
    <property type="entry name" value="MutY_C"/>
</dbReference>
<dbReference type="SUPFAM" id="SSF48150">
    <property type="entry name" value="DNA-glycosylase"/>
    <property type="match status" value="1"/>
</dbReference>
<dbReference type="SMART" id="SM00478">
    <property type="entry name" value="ENDO3c"/>
    <property type="match status" value="1"/>
</dbReference>
<dbReference type="InterPro" id="IPR044298">
    <property type="entry name" value="MIG/MutY"/>
</dbReference>
<dbReference type="STRING" id="45068.Llon_1468"/>
<dbReference type="RefSeq" id="WP_058529444.1">
    <property type="nucleotide sequence ID" value="NZ_CAAAHZ010000008.1"/>
</dbReference>
<dbReference type="EMBL" id="LNYK01000016">
    <property type="protein sequence ID" value="KTD21370.1"/>
    <property type="molecule type" value="Genomic_DNA"/>
</dbReference>
<evidence type="ECO:0000256" key="4">
    <source>
        <dbReference type="ARBA" id="ARBA00012045"/>
    </source>
</evidence>
<evidence type="ECO:0000313" key="16">
    <source>
        <dbReference type="EMBL" id="KTD21370.1"/>
    </source>
</evidence>
<evidence type="ECO:0000256" key="6">
    <source>
        <dbReference type="ARBA" id="ARBA00022485"/>
    </source>
</evidence>
<dbReference type="Gene3D" id="3.90.79.10">
    <property type="entry name" value="Nucleoside Triphosphate Pyrophosphohydrolase"/>
    <property type="match status" value="1"/>
</dbReference>
<evidence type="ECO:0000256" key="2">
    <source>
        <dbReference type="ARBA" id="ARBA00002933"/>
    </source>
</evidence>
<evidence type="ECO:0000259" key="15">
    <source>
        <dbReference type="SMART" id="SM00478"/>
    </source>
</evidence>
<dbReference type="NCBIfam" id="TIGR01084">
    <property type="entry name" value="mutY"/>
    <property type="match status" value="1"/>
</dbReference>
<dbReference type="PROSITE" id="PS01155">
    <property type="entry name" value="ENDONUCLEASE_III_2"/>
    <property type="match status" value="1"/>
</dbReference>
<evidence type="ECO:0000256" key="7">
    <source>
        <dbReference type="ARBA" id="ARBA00022723"/>
    </source>
</evidence>
<evidence type="ECO:0000256" key="1">
    <source>
        <dbReference type="ARBA" id="ARBA00000843"/>
    </source>
</evidence>
<evidence type="ECO:0000256" key="5">
    <source>
        <dbReference type="ARBA" id="ARBA00022023"/>
    </source>
</evidence>
<dbReference type="FunFam" id="1.10.340.30:FF:000002">
    <property type="entry name" value="Adenine DNA glycosylase"/>
    <property type="match status" value="1"/>
</dbReference>
<evidence type="ECO:0000256" key="10">
    <source>
        <dbReference type="ARBA" id="ARBA00023004"/>
    </source>
</evidence>
<dbReference type="EC" id="3.2.2.31" evidence="4 14"/>
<dbReference type="GO" id="GO:0006284">
    <property type="term" value="P:base-excision repair"/>
    <property type="evidence" value="ECO:0007669"/>
    <property type="project" value="UniProtKB-UniRule"/>
</dbReference>
<dbReference type="InterPro" id="IPR023170">
    <property type="entry name" value="HhH_base_excis_C"/>
</dbReference>
<dbReference type="GO" id="GO:0034039">
    <property type="term" value="F:8-oxo-7,8-dihydroguanine DNA N-glycosylase activity"/>
    <property type="evidence" value="ECO:0007669"/>
    <property type="project" value="TreeGrafter"/>
</dbReference>
<dbReference type="Gene3D" id="1.10.1670.10">
    <property type="entry name" value="Helix-hairpin-Helix base-excision DNA repair enzymes (C-terminal)"/>
    <property type="match status" value="1"/>
</dbReference>
<keyword evidence="17" id="KW-1185">Reference proteome</keyword>
<keyword evidence="8 14" id="KW-0227">DNA damage</keyword>
<dbReference type="Proteomes" id="UP000054997">
    <property type="component" value="Unassembled WGS sequence"/>
</dbReference>
<keyword evidence="13 14" id="KW-0326">Glycosidase</keyword>
<evidence type="ECO:0000256" key="14">
    <source>
        <dbReference type="RuleBase" id="RU365096"/>
    </source>
</evidence>
<evidence type="ECO:0000313" key="17">
    <source>
        <dbReference type="Proteomes" id="UP000054997"/>
    </source>
</evidence>
<feature type="domain" description="HhH-GPD" evidence="15">
    <location>
        <begin position="40"/>
        <end position="191"/>
    </location>
</feature>
<dbReference type="Gene3D" id="1.10.340.30">
    <property type="entry name" value="Hypothetical protein, domain 2"/>
    <property type="match status" value="1"/>
</dbReference>
<comment type="similarity">
    <text evidence="3 14">Belongs to the Nth/MutY family.</text>
</comment>
<dbReference type="PANTHER" id="PTHR42944:SF1">
    <property type="entry name" value="ADENINE DNA GLYCOSYLASE"/>
    <property type="match status" value="1"/>
</dbReference>
<comment type="function">
    <text evidence="2">Adenine glycosylase active on G-A mispairs. MutY also corrects error-prone DNA synthesis past GO lesions which are due to the oxidatively damaged form of guanine: 7,8-dihydro-8-oxoguanine (8-oxo-dGTP).</text>
</comment>
<dbReference type="SUPFAM" id="SSF55811">
    <property type="entry name" value="Nudix"/>
    <property type="match status" value="1"/>
</dbReference>
<dbReference type="GO" id="GO:0035485">
    <property type="term" value="F:adenine/guanine mispair binding"/>
    <property type="evidence" value="ECO:0007669"/>
    <property type="project" value="TreeGrafter"/>
</dbReference>
<evidence type="ECO:0000256" key="9">
    <source>
        <dbReference type="ARBA" id="ARBA00022801"/>
    </source>
</evidence>
<comment type="cofactor">
    <cofactor evidence="14">
        <name>[4Fe-4S] cluster</name>
        <dbReference type="ChEBI" id="CHEBI:49883"/>
    </cofactor>
    <text evidence="14">Binds 1 [4Fe-4S] cluster.</text>
</comment>
<dbReference type="CDD" id="cd03431">
    <property type="entry name" value="NUDIX_DNA_Glycosylase_C-MutY"/>
    <property type="match status" value="1"/>
</dbReference>
<dbReference type="InterPro" id="IPR011257">
    <property type="entry name" value="DNA_glycosylase"/>
</dbReference>
<evidence type="ECO:0000256" key="12">
    <source>
        <dbReference type="ARBA" id="ARBA00023204"/>
    </source>
</evidence>
<dbReference type="Pfam" id="PF14815">
    <property type="entry name" value="NUDIX_4"/>
    <property type="match status" value="1"/>
</dbReference>
<comment type="catalytic activity">
    <reaction evidence="1 14">
        <text>Hydrolyzes free adenine bases from 7,8-dihydro-8-oxoguanine:adenine mismatched double-stranded DNA, leaving an apurinic site.</text>
        <dbReference type="EC" id="3.2.2.31"/>
    </reaction>
</comment>
<evidence type="ECO:0000256" key="3">
    <source>
        <dbReference type="ARBA" id="ARBA00008343"/>
    </source>
</evidence>
<proteinExistence type="inferred from homology"/>
<keyword evidence="7" id="KW-0479">Metal-binding</keyword>
<dbReference type="CDD" id="cd00056">
    <property type="entry name" value="ENDO3c"/>
    <property type="match status" value="1"/>
</dbReference>
<dbReference type="GO" id="GO:0046872">
    <property type="term" value="F:metal ion binding"/>
    <property type="evidence" value="ECO:0007669"/>
    <property type="project" value="UniProtKB-UniRule"/>
</dbReference>
<gene>
    <name evidence="16" type="primary">mutY</name>
    <name evidence="16" type="ORF">Llon_1468</name>
</gene>
<dbReference type="PATRIC" id="fig|45068.5.peg.1591"/>
<dbReference type="AlphaFoldDB" id="A0A0W0VMM3"/>
<keyword evidence="11" id="KW-0411">Iron-sulfur</keyword>
<sequence length="361" mass="41193">MALLQQFALPLLAWYQQHGRRDLPWQNPRTPYRVWLSEIMLQQTQVKTVIPYFIRFINRFPDIRSLAGAEEDDVLALWSGLGYYSRGRNLHKTARMICETHNGVIPDKVSELTRLPGIGESTAAAIASLAYNQRTPILDGNVKRVLSRFFLISDSLELTHVKQKLWKLADACMPSQQCADYTQAIMDLGATCCLARNPTCELCPLQQNCQAFLTKQVKNIPKKKEKKIKPALTKQFLLIHNRDNLIFLEKRPPSGIWGGLWCLPSIDENQCARTHLLETYLLHVDEPRALAAFRHGFTHFTLNIKAFSLCAVNFHAPNPSVNGRFFRADEIFSLGLAKPVIRIIQHFINTKKPEMVELSSE</sequence>
<evidence type="ECO:0000256" key="8">
    <source>
        <dbReference type="ARBA" id="ARBA00022763"/>
    </source>
</evidence>
<keyword evidence="12" id="KW-0234">DNA repair</keyword>
<dbReference type="InterPro" id="IPR015797">
    <property type="entry name" value="NUDIX_hydrolase-like_dom_sf"/>
</dbReference>
<dbReference type="GO" id="GO:0006298">
    <property type="term" value="P:mismatch repair"/>
    <property type="evidence" value="ECO:0007669"/>
    <property type="project" value="TreeGrafter"/>
</dbReference>
<name>A0A0W0VMM3_9GAMM</name>
<dbReference type="InterPro" id="IPR004036">
    <property type="entry name" value="Endonuclease-III-like_CS2"/>
</dbReference>
<accession>A0A0W0VMM3</accession>
<dbReference type="InterPro" id="IPR003265">
    <property type="entry name" value="HhH-GPD_domain"/>
</dbReference>
<keyword evidence="10 14" id="KW-0408">Iron</keyword>
<dbReference type="OrthoDB" id="9802365at2"/>
<reference evidence="16 17" key="1">
    <citation type="submission" date="2015-11" db="EMBL/GenBank/DDBJ databases">
        <title>Genomic analysis of 38 Legionella species identifies large and diverse effector repertoires.</title>
        <authorList>
            <person name="Burstein D."/>
            <person name="Amaro F."/>
            <person name="Zusman T."/>
            <person name="Lifshitz Z."/>
            <person name="Cohen O."/>
            <person name="Gilbert J.A."/>
            <person name="Pupko T."/>
            <person name="Shuman H.A."/>
            <person name="Segal G."/>
        </authorList>
    </citation>
    <scope>NUCLEOTIDE SEQUENCE [LARGE SCALE GENOMIC DNA]</scope>
    <source>
        <strain evidence="16 17">ATCC 49505</strain>
    </source>
</reference>